<comment type="caution">
    <text evidence="1">The sequence shown here is derived from an EMBL/GenBank/DDBJ whole genome shotgun (WGS) entry which is preliminary data.</text>
</comment>
<organism evidence="1 2">
    <name type="scientific">Ancylostoma ceylanicum</name>
    <dbReference type="NCBI Taxonomy" id="53326"/>
    <lineage>
        <taxon>Eukaryota</taxon>
        <taxon>Metazoa</taxon>
        <taxon>Ecdysozoa</taxon>
        <taxon>Nematoda</taxon>
        <taxon>Chromadorea</taxon>
        <taxon>Rhabditida</taxon>
        <taxon>Rhabditina</taxon>
        <taxon>Rhabditomorpha</taxon>
        <taxon>Strongyloidea</taxon>
        <taxon>Ancylostomatidae</taxon>
        <taxon>Ancylostomatinae</taxon>
        <taxon>Ancylostoma</taxon>
    </lineage>
</organism>
<sequence length="144" mass="15728">MTGADLPTPLWKSVFAQLCRSHCEHITLKRNAITAQPQYPQDLTLLRIAGSVKCNKNRPVLQYNSDEKSTCARDLKASPTAPLAAYVGSLASSVCAAHSAQDEQFVLFIILEAPEWISDIMNERVGHSPLQISIPSIQMSPAPV</sequence>
<dbReference type="Proteomes" id="UP000024635">
    <property type="component" value="Unassembled WGS sequence"/>
</dbReference>
<evidence type="ECO:0000313" key="2">
    <source>
        <dbReference type="Proteomes" id="UP000024635"/>
    </source>
</evidence>
<name>A0A016W2X0_9BILA</name>
<proteinExistence type="predicted"/>
<keyword evidence="2" id="KW-1185">Reference proteome</keyword>
<gene>
    <name evidence="1" type="primary">Acey_s0001.g174</name>
    <name evidence="1" type="ORF">Y032_0001g174</name>
</gene>
<evidence type="ECO:0000313" key="1">
    <source>
        <dbReference type="EMBL" id="EYC33936.1"/>
    </source>
</evidence>
<accession>A0A016W2X0</accession>
<dbReference type="AlphaFoldDB" id="A0A016W2X0"/>
<reference evidence="2" key="1">
    <citation type="journal article" date="2015" name="Nat. Genet.">
        <title>The genome and transcriptome of the zoonotic hookworm Ancylostoma ceylanicum identify infection-specific gene families.</title>
        <authorList>
            <person name="Schwarz E.M."/>
            <person name="Hu Y."/>
            <person name="Antoshechkin I."/>
            <person name="Miller M.M."/>
            <person name="Sternberg P.W."/>
            <person name="Aroian R.V."/>
        </authorList>
    </citation>
    <scope>NUCLEOTIDE SEQUENCE</scope>
    <source>
        <strain evidence="2">HY135</strain>
    </source>
</reference>
<protein>
    <submittedName>
        <fullName evidence="1">Uncharacterized protein</fullName>
    </submittedName>
</protein>
<dbReference type="EMBL" id="JARK01001337">
    <property type="protein sequence ID" value="EYC33936.1"/>
    <property type="molecule type" value="Genomic_DNA"/>
</dbReference>